<name>A0A1I0CFT6_9FIRM</name>
<protein>
    <submittedName>
        <fullName evidence="1">Uncharacterized protein</fullName>
    </submittedName>
</protein>
<evidence type="ECO:0000313" key="2">
    <source>
        <dbReference type="Proteomes" id="UP000198558"/>
    </source>
</evidence>
<dbReference type="Proteomes" id="UP000198558">
    <property type="component" value="Unassembled WGS sequence"/>
</dbReference>
<evidence type="ECO:0000313" key="1">
    <source>
        <dbReference type="EMBL" id="SET18264.1"/>
    </source>
</evidence>
<organism evidence="1 2">
    <name type="scientific">Thomasclavelia cocleata</name>
    <dbReference type="NCBI Taxonomy" id="69824"/>
    <lineage>
        <taxon>Bacteria</taxon>
        <taxon>Bacillati</taxon>
        <taxon>Bacillota</taxon>
        <taxon>Erysipelotrichia</taxon>
        <taxon>Erysipelotrichales</taxon>
        <taxon>Coprobacillaceae</taxon>
        <taxon>Thomasclavelia</taxon>
    </lineage>
</organism>
<reference evidence="2" key="1">
    <citation type="submission" date="2016-10" db="EMBL/GenBank/DDBJ databases">
        <authorList>
            <person name="Varghese N."/>
            <person name="Submissions S."/>
        </authorList>
    </citation>
    <scope>NUCLEOTIDE SEQUENCE [LARGE SCALE GENOMIC DNA]</scope>
    <source>
        <strain evidence="2">DSM 1551</strain>
    </source>
</reference>
<dbReference type="AlphaFoldDB" id="A0A1I0CFT6"/>
<proteinExistence type="predicted"/>
<accession>A0A1I0CFT6</accession>
<gene>
    <name evidence="1" type="ORF">SAMN04489758_10322</name>
</gene>
<dbReference type="RefSeq" id="WP_092352060.1">
    <property type="nucleotide sequence ID" value="NZ_FOIN01000003.1"/>
</dbReference>
<dbReference type="GeneID" id="78287484"/>
<dbReference type="EMBL" id="FOIN01000003">
    <property type="protein sequence ID" value="SET18264.1"/>
    <property type="molecule type" value="Genomic_DNA"/>
</dbReference>
<sequence length="73" mass="8135">MKNILDIFGRKYDNFGVVKTSGILNKPGDRLEARVTDSNRKVLKVSTDNGNSKYSATQYPNGTVVETKVTKKK</sequence>
<keyword evidence="2" id="KW-1185">Reference proteome</keyword>
<dbReference type="OrthoDB" id="2065851at2"/>